<keyword evidence="2" id="KW-1133">Transmembrane helix</keyword>
<accession>A0ABP9AMT6</accession>
<feature type="transmembrane region" description="Helical" evidence="2">
    <location>
        <begin position="31"/>
        <end position="49"/>
    </location>
</feature>
<reference evidence="5" key="1">
    <citation type="journal article" date="2019" name="Int. J. Syst. Evol. Microbiol.">
        <title>The Global Catalogue of Microorganisms (GCM) 10K type strain sequencing project: providing services to taxonomists for standard genome sequencing and annotation.</title>
        <authorList>
            <consortium name="The Broad Institute Genomics Platform"/>
            <consortium name="The Broad Institute Genome Sequencing Center for Infectious Disease"/>
            <person name="Wu L."/>
            <person name="Ma J."/>
        </authorList>
    </citation>
    <scope>NUCLEOTIDE SEQUENCE [LARGE SCALE GENOMIC DNA]</scope>
    <source>
        <strain evidence="5">JCM 17979</strain>
    </source>
</reference>
<feature type="transmembrane region" description="Helical" evidence="2">
    <location>
        <begin position="61"/>
        <end position="82"/>
    </location>
</feature>
<name>A0ABP9AMT6_9PSEU</name>
<keyword evidence="5" id="KW-1185">Reference proteome</keyword>
<feature type="transmembrane region" description="Helical" evidence="2">
    <location>
        <begin position="102"/>
        <end position="122"/>
    </location>
</feature>
<gene>
    <name evidence="4" type="ORF">GCM10023200_16060</name>
</gene>
<dbReference type="EMBL" id="BAABHO010000009">
    <property type="protein sequence ID" value="GAA4783410.1"/>
    <property type="molecule type" value="Genomic_DNA"/>
</dbReference>
<dbReference type="SUPFAM" id="SSF81324">
    <property type="entry name" value="Voltage-gated potassium channels"/>
    <property type="match status" value="1"/>
</dbReference>
<evidence type="ECO:0000313" key="4">
    <source>
        <dbReference type="EMBL" id="GAA4783410.1"/>
    </source>
</evidence>
<sequence length="188" mass="19663">MVVTRATLTVVGLVALYYTLPLAPRSAADTALLLVGGLSALAVLTAWQVRLIATRARHPGLRALETLALTIPTFLLLFAAGYHLVSQADPAEFSEPLSRTDALYFTVTVFATVGFGDIVPVAEGVRIAVSVQMLADLVLLGVVLRAVLDAVTRARHLRPGPEPAGPMARDTGPSAAPAAPDAAHTRIP</sequence>
<feature type="region of interest" description="Disordered" evidence="1">
    <location>
        <begin position="158"/>
        <end position="188"/>
    </location>
</feature>
<keyword evidence="4" id="KW-0406">Ion transport</keyword>
<keyword evidence="4" id="KW-0407">Ion channel</keyword>
<evidence type="ECO:0000259" key="3">
    <source>
        <dbReference type="Pfam" id="PF07885"/>
    </source>
</evidence>
<keyword evidence="2" id="KW-0812">Transmembrane</keyword>
<evidence type="ECO:0000313" key="5">
    <source>
        <dbReference type="Proteomes" id="UP001500928"/>
    </source>
</evidence>
<dbReference type="InterPro" id="IPR013099">
    <property type="entry name" value="K_chnl_dom"/>
</dbReference>
<evidence type="ECO:0000256" key="2">
    <source>
        <dbReference type="SAM" id="Phobius"/>
    </source>
</evidence>
<feature type="compositionally biased region" description="Low complexity" evidence="1">
    <location>
        <begin position="173"/>
        <end position="182"/>
    </location>
</feature>
<keyword evidence="2" id="KW-0472">Membrane</keyword>
<organism evidence="4 5">
    <name type="scientific">Actinomycetospora chlora</name>
    <dbReference type="NCBI Taxonomy" id="663608"/>
    <lineage>
        <taxon>Bacteria</taxon>
        <taxon>Bacillati</taxon>
        <taxon>Actinomycetota</taxon>
        <taxon>Actinomycetes</taxon>
        <taxon>Pseudonocardiales</taxon>
        <taxon>Pseudonocardiaceae</taxon>
        <taxon>Actinomycetospora</taxon>
    </lineage>
</organism>
<protein>
    <submittedName>
        <fullName evidence="4">Potassium channel family protein</fullName>
    </submittedName>
</protein>
<dbReference type="Proteomes" id="UP001500928">
    <property type="component" value="Unassembled WGS sequence"/>
</dbReference>
<dbReference type="GO" id="GO:0034220">
    <property type="term" value="P:monoatomic ion transmembrane transport"/>
    <property type="evidence" value="ECO:0007669"/>
    <property type="project" value="UniProtKB-KW"/>
</dbReference>
<comment type="caution">
    <text evidence="4">The sequence shown here is derived from an EMBL/GenBank/DDBJ whole genome shotgun (WGS) entry which is preliminary data.</text>
</comment>
<feature type="domain" description="Potassium channel" evidence="3">
    <location>
        <begin position="73"/>
        <end position="152"/>
    </location>
</feature>
<dbReference type="Gene3D" id="1.10.287.70">
    <property type="match status" value="1"/>
</dbReference>
<keyword evidence="4" id="KW-0813">Transport</keyword>
<dbReference type="Pfam" id="PF07885">
    <property type="entry name" value="Ion_trans_2"/>
    <property type="match status" value="1"/>
</dbReference>
<evidence type="ECO:0000256" key="1">
    <source>
        <dbReference type="SAM" id="MobiDB-lite"/>
    </source>
</evidence>
<proteinExistence type="predicted"/>